<organism evidence="1 2">
    <name type="scientific">Paucihalobacter ruber</name>
    <dbReference type="NCBI Taxonomy" id="2567861"/>
    <lineage>
        <taxon>Bacteria</taxon>
        <taxon>Pseudomonadati</taxon>
        <taxon>Bacteroidota</taxon>
        <taxon>Flavobacteriia</taxon>
        <taxon>Flavobacteriales</taxon>
        <taxon>Flavobacteriaceae</taxon>
        <taxon>Paucihalobacter</taxon>
    </lineage>
</organism>
<accession>A0A506PR46</accession>
<sequence>MKTPITPLMQKAQKLVIKIVFLVSLFVLSSSVAQVNSDAYVYAGQIMNLTSQPNDMEYELNQSVVVNKHILKKYYEFRTQGKPFFKYFAVDNASDSIQFDSIQLKKDMVRWKDKYKYLDSLFSENDIKLALNDNEPEKKWDTSHLIFNKNNYLVKWCTGFYCKNSISKAYYNYTKTHAYVWSSHIDNNRRYVDLYIFQKKEDDWLLIEKIEDVGW</sequence>
<gene>
    <name evidence="1" type="ORF">FJ651_03935</name>
</gene>
<comment type="caution">
    <text evidence="1">The sequence shown here is derived from an EMBL/GenBank/DDBJ whole genome shotgun (WGS) entry which is preliminary data.</text>
</comment>
<protein>
    <submittedName>
        <fullName evidence="1">Uncharacterized protein</fullName>
    </submittedName>
</protein>
<keyword evidence="2" id="KW-1185">Reference proteome</keyword>
<dbReference type="RefSeq" id="WP_140989113.1">
    <property type="nucleotide sequence ID" value="NZ_VHIQ01000002.1"/>
</dbReference>
<dbReference type="AlphaFoldDB" id="A0A506PR46"/>
<evidence type="ECO:0000313" key="1">
    <source>
        <dbReference type="EMBL" id="TPV34690.1"/>
    </source>
</evidence>
<dbReference type="EMBL" id="VHIQ01000002">
    <property type="protein sequence ID" value="TPV34690.1"/>
    <property type="molecule type" value="Genomic_DNA"/>
</dbReference>
<proteinExistence type="predicted"/>
<name>A0A506PR46_9FLAO</name>
<dbReference type="OrthoDB" id="1443141at2"/>
<evidence type="ECO:0000313" key="2">
    <source>
        <dbReference type="Proteomes" id="UP000317332"/>
    </source>
</evidence>
<reference evidence="1 2" key="1">
    <citation type="submission" date="2019-06" db="EMBL/GenBank/DDBJ databases">
        <title>Flavobacteriaceae Paucihalobacterium erythroidium CWB-1, complete genome.</title>
        <authorList>
            <person name="Wu S."/>
        </authorList>
    </citation>
    <scope>NUCLEOTIDE SEQUENCE [LARGE SCALE GENOMIC DNA]</scope>
    <source>
        <strain evidence="1 2">CWB-1</strain>
    </source>
</reference>
<dbReference type="Proteomes" id="UP000317332">
    <property type="component" value="Unassembled WGS sequence"/>
</dbReference>